<evidence type="ECO:0000313" key="2">
    <source>
        <dbReference type="EMBL" id="PHQ48886.1"/>
    </source>
</evidence>
<dbReference type="Gene3D" id="2.60.40.20">
    <property type="entry name" value="Alpha-amylase inhibitor"/>
    <property type="match status" value="1"/>
</dbReference>
<dbReference type="GO" id="GO:0015066">
    <property type="term" value="F:alpha-amylase inhibitor activity"/>
    <property type="evidence" value="ECO:0007669"/>
    <property type="project" value="InterPro"/>
</dbReference>
<organism evidence="2 3">
    <name type="scientific">Streptomyces cinnamoneus</name>
    <name type="common">Streptoverticillium cinnamoneum</name>
    <dbReference type="NCBI Taxonomy" id="53446"/>
    <lineage>
        <taxon>Bacteria</taxon>
        <taxon>Bacillati</taxon>
        <taxon>Actinomycetota</taxon>
        <taxon>Actinomycetes</taxon>
        <taxon>Kitasatosporales</taxon>
        <taxon>Streptomycetaceae</taxon>
        <taxon>Streptomyces</taxon>
        <taxon>Streptomyces cinnamoneus group</taxon>
    </lineage>
</organism>
<reference evidence="2 3" key="1">
    <citation type="journal article" date="2017" name="Biochemistry">
        <title>Identification of the Biosynthetic Pathway for the Antibiotic Bicyclomycin.</title>
        <authorList>
            <person name="Patteson J."/>
            <person name="Cai W."/>
            <person name="Johnson R.A."/>
            <person name="Santa Maria K."/>
            <person name="Li B."/>
        </authorList>
    </citation>
    <scope>NUCLEOTIDE SEQUENCE [LARGE SCALE GENOMIC DNA]</scope>
    <source>
        <strain evidence="2 3">ATCC 21532</strain>
    </source>
</reference>
<dbReference type="AlphaFoldDB" id="A0A2G1XCC8"/>
<name>A0A2G1XCC8_STRCJ</name>
<dbReference type="Proteomes" id="UP000222531">
    <property type="component" value="Unassembled WGS sequence"/>
</dbReference>
<gene>
    <name evidence="2" type="ORF">BLA24_27905</name>
</gene>
<proteinExistence type="predicted"/>
<evidence type="ECO:0000256" key="1">
    <source>
        <dbReference type="SAM" id="SignalP"/>
    </source>
</evidence>
<sequence>MIFIKGVTMRARKPLAAGALTAAAAIAATGLLAPTASAADTKTPPSCVTAKYTWGWVPKATVTNNCAGDQAKTYNVKVKWLIGYETYRTSECFAVAPNESKETSGHYETDTIAALESC</sequence>
<protein>
    <submittedName>
        <fullName evidence="2">Uncharacterized protein</fullName>
    </submittedName>
</protein>
<accession>A0A2G1XCC8</accession>
<dbReference type="InterPro" id="IPR036379">
    <property type="entry name" value="A-amylase_inhib_sf"/>
</dbReference>
<keyword evidence="1" id="KW-0732">Signal</keyword>
<feature type="signal peptide" evidence="1">
    <location>
        <begin position="1"/>
        <end position="38"/>
    </location>
</feature>
<dbReference type="EMBL" id="NHZO01000156">
    <property type="protein sequence ID" value="PHQ48886.1"/>
    <property type="molecule type" value="Genomic_DNA"/>
</dbReference>
<evidence type="ECO:0000313" key="3">
    <source>
        <dbReference type="Proteomes" id="UP000222531"/>
    </source>
</evidence>
<comment type="caution">
    <text evidence="2">The sequence shown here is derived from an EMBL/GenBank/DDBJ whole genome shotgun (WGS) entry which is preliminary data.</text>
</comment>
<feature type="chain" id="PRO_5044380845" evidence="1">
    <location>
        <begin position="39"/>
        <end position="118"/>
    </location>
</feature>
<keyword evidence="3" id="KW-1185">Reference proteome</keyword>